<keyword evidence="14" id="KW-1185">Reference proteome</keyword>
<evidence type="ECO:0000259" key="9">
    <source>
        <dbReference type="PROSITE" id="PS50929"/>
    </source>
</evidence>
<dbReference type="InterPro" id="IPR039421">
    <property type="entry name" value="Type_1_exporter"/>
</dbReference>
<dbReference type="PROSITE" id="PS50929">
    <property type="entry name" value="ABC_TM1F"/>
    <property type="match status" value="1"/>
</dbReference>
<dbReference type="InterPro" id="IPR033838">
    <property type="entry name" value="CvaB_peptidase"/>
</dbReference>
<feature type="domain" description="ABC transporter" evidence="8">
    <location>
        <begin position="486"/>
        <end position="697"/>
    </location>
</feature>
<accession>A0A2D0IKA6</accession>
<dbReference type="InterPro" id="IPR005074">
    <property type="entry name" value="Peptidase_C39"/>
</dbReference>
<dbReference type="SUPFAM" id="SSF52540">
    <property type="entry name" value="P-loop containing nucleoside triphosphate hydrolases"/>
    <property type="match status" value="1"/>
</dbReference>
<dbReference type="Gene3D" id="3.40.50.300">
    <property type="entry name" value="P-loop containing nucleotide triphosphate hydrolases"/>
    <property type="match status" value="1"/>
</dbReference>
<dbReference type="InterPro" id="IPR011527">
    <property type="entry name" value="ABC1_TM_dom"/>
</dbReference>
<dbReference type="GO" id="GO:0005524">
    <property type="term" value="F:ATP binding"/>
    <property type="evidence" value="ECO:0007669"/>
    <property type="project" value="UniProtKB-KW"/>
</dbReference>
<evidence type="ECO:0000259" key="8">
    <source>
        <dbReference type="PROSITE" id="PS50893"/>
    </source>
</evidence>
<keyword evidence="6 7" id="KW-0472">Membrane</keyword>
<dbReference type="GO" id="GO:0005886">
    <property type="term" value="C:plasma membrane"/>
    <property type="evidence" value="ECO:0007669"/>
    <property type="project" value="UniProtKB-SubCell"/>
</dbReference>
<evidence type="ECO:0000256" key="7">
    <source>
        <dbReference type="SAM" id="Phobius"/>
    </source>
</evidence>
<dbReference type="EMBL" id="RAQI01000001">
    <property type="protein sequence ID" value="RKE93053.1"/>
    <property type="molecule type" value="Genomic_DNA"/>
</dbReference>
<feature type="domain" description="ABC transmembrane type-1" evidence="9">
    <location>
        <begin position="173"/>
        <end position="452"/>
    </location>
</feature>
<feature type="transmembrane region" description="Helical" evidence="7">
    <location>
        <begin position="206"/>
        <end position="227"/>
    </location>
</feature>
<gene>
    <name evidence="12" type="ORF">BDE27_0746</name>
    <name evidence="11" type="ORF">Xehl_03861</name>
</gene>
<dbReference type="CDD" id="cd18567">
    <property type="entry name" value="ABC_6TM_CvaB_RaxB_like"/>
    <property type="match status" value="1"/>
</dbReference>
<comment type="subcellular location">
    <subcellularLocation>
        <location evidence="1">Cell membrane</location>
        <topology evidence="1">Multi-pass membrane protein</topology>
    </subcellularLocation>
</comment>
<feature type="transmembrane region" description="Helical" evidence="7">
    <location>
        <begin position="280"/>
        <end position="303"/>
    </location>
</feature>
<evidence type="ECO:0000256" key="5">
    <source>
        <dbReference type="ARBA" id="ARBA00022989"/>
    </source>
</evidence>
<dbReference type="SMART" id="SM00382">
    <property type="entry name" value="AAA"/>
    <property type="match status" value="1"/>
</dbReference>
<dbReference type="Pfam" id="PF03412">
    <property type="entry name" value="Peptidase_C39"/>
    <property type="match status" value="1"/>
</dbReference>
<evidence type="ECO:0000313" key="12">
    <source>
        <dbReference type="EMBL" id="RKE93053.1"/>
    </source>
</evidence>
<evidence type="ECO:0000256" key="6">
    <source>
        <dbReference type="ARBA" id="ARBA00023136"/>
    </source>
</evidence>
<protein>
    <submittedName>
        <fullName evidence="12">Colicin V processing peptidase</fullName>
    </submittedName>
    <submittedName>
        <fullName evidence="11">Hemolysin B</fullName>
    </submittedName>
</protein>
<evidence type="ECO:0000256" key="3">
    <source>
        <dbReference type="ARBA" id="ARBA00022741"/>
    </source>
</evidence>
<dbReference type="PROSITE" id="PS50990">
    <property type="entry name" value="PEPTIDASE_C39"/>
    <property type="match status" value="1"/>
</dbReference>
<reference evidence="11 13" key="1">
    <citation type="journal article" date="2017" name="Nat. Microbiol.">
        <title>Natural product diversity associated with the nematode symbionts Photorhabdus and Xenorhabdus.</title>
        <authorList>
            <person name="Tobias N.J."/>
            <person name="Wolff H."/>
            <person name="Djahanschiri B."/>
            <person name="Grundmann F."/>
            <person name="Kronenwerth M."/>
            <person name="Shi Y.M."/>
            <person name="Simonyi S."/>
            <person name="Grun P."/>
            <person name="Shapiro-Ilan D."/>
            <person name="Pidot S.J."/>
            <person name="Stinear T.P."/>
            <person name="Ebersberger I."/>
            <person name="Bode H.B."/>
        </authorList>
    </citation>
    <scope>NUCLEOTIDE SEQUENCE [LARGE SCALE GENOMIC DNA]</scope>
    <source>
        <strain evidence="11 13">DSM 16337</strain>
    </source>
</reference>
<evidence type="ECO:0000313" key="11">
    <source>
        <dbReference type="EMBL" id="PHM22215.1"/>
    </source>
</evidence>
<dbReference type="GO" id="GO:0008234">
    <property type="term" value="F:cysteine-type peptidase activity"/>
    <property type="evidence" value="ECO:0007669"/>
    <property type="project" value="InterPro"/>
</dbReference>
<dbReference type="SUPFAM" id="SSF90123">
    <property type="entry name" value="ABC transporter transmembrane region"/>
    <property type="match status" value="1"/>
</dbReference>
<dbReference type="Proteomes" id="UP000225605">
    <property type="component" value="Unassembled WGS sequence"/>
</dbReference>
<dbReference type="Gene3D" id="1.20.1560.10">
    <property type="entry name" value="ABC transporter type 1, transmembrane domain"/>
    <property type="match status" value="1"/>
</dbReference>
<dbReference type="Proteomes" id="UP000283568">
    <property type="component" value="Unassembled WGS sequence"/>
</dbReference>
<organism evidence="11 13">
    <name type="scientific">Xenorhabdus ehlersii</name>
    <dbReference type="NCBI Taxonomy" id="290111"/>
    <lineage>
        <taxon>Bacteria</taxon>
        <taxon>Pseudomonadati</taxon>
        <taxon>Pseudomonadota</taxon>
        <taxon>Gammaproteobacteria</taxon>
        <taxon>Enterobacterales</taxon>
        <taxon>Morganellaceae</taxon>
        <taxon>Xenorhabdus</taxon>
    </lineage>
</organism>
<dbReference type="InterPro" id="IPR003439">
    <property type="entry name" value="ABC_transporter-like_ATP-bd"/>
</dbReference>
<feature type="transmembrane region" description="Helical" evidence="7">
    <location>
        <begin position="170"/>
        <end position="191"/>
    </location>
</feature>
<dbReference type="PROSITE" id="PS00211">
    <property type="entry name" value="ABC_TRANSPORTER_1"/>
    <property type="match status" value="1"/>
</dbReference>
<name>A0A2D0IKA6_9GAMM</name>
<dbReference type="CDD" id="cd02419">
    <property type="entry name" value="Peptidase_C39C"/>
    <property type="match status" value="1"/>
</dbReference>
<dbReference type="GO" id="GO:0034040">
    <property type="term" value="F:ATPase-coupled lipid transmembrane transporter activity"/>
    <property type="evidence" value="ECO:0007669"/>
    <property type="project" value="TreeGrafter"/>
</dbReference>
<dbReference type="GO" id="GO:0016887">
    <property type="term" value="F:ATP hydrolysis activity"/>
    <property type="evidence" value="ECO:0007669"/>
    <property type="project" value="InterPro"/>
</dbReference>
<keyword evidence="5 7" id="KW-1133">Transmembrane helix</keyword>
<sequence length="697" mass="79056">MIKLNQIRFWSSNNLPVILQTEMAECGLACLASIASFHGYQIDLLSLRRKFSVPLTGINLNDITNYAKELNLSYRAIRLDIDEIEQLTLPCLLHWGLNHFVVLKKVLSKKIIILDPSIGIRYLNFDDFSDYFTGIAVEFWPNNDFKKDIFKERVNVSKFIRNISGVKKSIIKILFLAFALEFFALISPYYMQLIIDHGVVSEDKNLILLLSFGFGILLIFEQVITIVQSLLTTYISTNLNIQWKSNVFTHLINLPIDFFRKRHLGDIISRFSSIDSIQNTLTSSFFISICNSFVSVITLFIMLMYNFKLALISIITLLIYMVIRIAWYFPLREISKENIAHAAKLSSNFMETIRGIKTIKIFGKENYRYNSWLSLSIDTLNSSLKTQRLSLLFSFVNKILFGIQNILIVYLGTLLIFDNVFTIGILMSFLAYKSQFESRVLSLIDQFISLKMLGIHLERLSDIVLTETEFNSDLSLKEKEISSSNVKVKNLCFKYNDNSPYLIKDLSFNIPAGDSAAIIGASGCGKSTLLNLMMGSILPTEGKVIIGNVAVNESHIKSIRDSIGYVAQDDALFSGSIMDNITFFDEKPDIEKSVNCAKIAAIHDDIMKMPMKYETLIGDMGTVLSGGQKQRLCLARALYKDPKILFLDEATSHLDVENEMIISSNLKGLNITKIMVAHRKETIESADIIINLNNFKA</sequence>
<feature type="transmembrane region" description="Helical" evidence="7">
    <location>
        <begin position="309"/>
        <end position="329"/>
    </location>
</feature>
<dbReference type="GO" id="GO:0140359">
    <property type="term" value="F:ABC-type transporter activity"/>
    <property type="evidence" value="ECO:0007669"/>
    <property type="project" value="InterPro"/>
</dbReference>
<dbReference type="InterPro" id="IPR036640">
    <property type="entry name" value="ABC1_TM_sf"/>
</dbReference>
<dbReference type="AlphaFoldDB" id="A0A2D0IKA6"/>
<evidence type="ECO:0000256" key="2">
    <source>
        <dbReference type="ARBA" id="ARBA00022692"/>
    </source>
</evidence>
<dbReference type="InterPro" id="IPR017871">
    <property type="entry name" value="ABC_transporter-like_CS"/>
</dbReference>
<dbReference type="PANTHER" id="PTHR24221">
    <property type="entry name" value="ATP-BINDING CASSETTE SUB-FAMILY B"/>
    <property type="match status" value="1"/>
</dbReference>
<dbReference type="InterPro" id="IPR027417">
    <property type="entry name" value="P-loop_NTPase"/>
</dbReference>
<evidence type="ECO:0000313" key="13">
    <source>
        <dbReference type="Proteomes" id="UP000225605"/>
    </source>
</evidence>
<evidence type="ECO:0000259" key="10">
    <source>
        <dbReference type="PROSITE" id="PS50990"/>
    </source>
</evidence>
<dbReference type="EMBL" id="NIBT01000034">
    <property type="protein sequence ID" value="PHM22215.1"/>
    <property type="molecule type" value="Genomic_DNA"/>
</dbReference>
<dbReference type="Pfam" id="PF00664">
    <property type="entry name" value="ABC_membrane"/>
    <property type="match status" value="1"/>
</dbReference>
<evidence type="ECO:0000256" key="4">
    <source>
        <dbReference type="ARBA" id="ARBA00022840"/>
    </source>
</evidence>
<evidence type="ECO:0000313" key="14">
    <source>
        <dbReference type="Proteomes" id="UP000283568"/>
    </source>
</evidence>
<feature type="domain" description="Peptidase C39" evidence="10">
    <location>
        <begin position="20"/>
        <end position="139"/>
    </location>
</feature>
<comment type="caution">
    <text evidence="11">The sequence shown here is derived from an EMBL/GenBank/DDBJ whole genome shotgun (WGS) entry which is preliminary data.</text>
</comment>
<dbReference type="Pfam" id="PF00005">
    <property type="entry name" value="ABC_tran"/>
    <property type="match status" value="1"/>
</dbReference>
<keyword evidence="3" id="KW-0547">Nucleotide-binding</keyword>
<dbReference type="OrthoDB" id="6828292at2"/>
<keyword evidence="2 7" id="KW-0812">Transmembrane</keyword>
<dbReference type="InterPro" id="IPR003593">
    <property type="entry name" value="AAA+_ATPase"/>
</dbReference>
<evidence type="ECO:0000256" key="1">
    <source>
        <dbReference type="ARBA" id="ARBA00004651"/>
    </source>
</evidence>
<dbReference type="PROSITE" id="PS50893">
    <property type="entry name" value="ABC_TRANSPORTER_2"/>
    <property type="match status" value="1"/>
</dbReference>
<dbReference type="Gene3D" id="3.90.70.10">
    <property type="entry name" value="Cysteine proteinases"/>
    <property type="match status" value="1"/>
</dbReference>
<proteinExistence type="predicted"/>
<dbReference type="GO" id="GO:0006508">
    <property type="term" value="P:proteolysis"/>
    <property type="evidence" value="ECO:0007669"/>
    <property type="project" value="InterPro"/>
</dbReference>
<dbReference type="RefSeq" id="WP_099133989.1">
    <property type="nucleotide sequence ID" value="NZ_CAWNOJ010000047.1"/>
</dbReference>
<reference evidence="12 14" key="2">
    <citation type="submission" date="2018-09" db="EMBL/GenBank/DDBJ databases">
        <title>Genomic Encyclopedia of Archaeal and Bacterial Type Strains, Phase II (KMG-II): from individual species to whole genera.</title>
        <authorList>
            <person name="Goeker M."/>
        </authorList>
    </citation>
    <scope>NUCLEOTIDE SEQUENCE [LARGE SCALE GENOMIC DNA]</scope>
    <source>
        <strain evidence="12 14">DSM 16337</strain>
    </source>
</reference>
<feature type="transmembrane region" description="Helical" evidence="7">
    <location>
        <begin position="414"/>
        <end position="432"/>
    </location>
</feature>
<dbReference type="PANTHER" id="PTHR24221:SF606">
    <property type="entry name" value="COLICIN V SECRETION-PROCESSING ATP-BINDING PROTEIN"/>
    <property type="match status" value="1"/>
</dbReference>
<keyword evidence="4" id="KW-0067">ATP-binding</keyword>